<keyword evidence="2" id="KW-0732">Signal</keyword>
<name>A0A368XG29_9BURK</name>
<accession>A0A368XG29</accession>
<dbReference type="AlphaFoldDB" id="A0A368XG29"/>
<dbReference type="RefSeq" id="WP_170168341.1">
    <property type="nucleotide sequence ID" value="NZ_QPJK01000011.1"/>
</dbReference>
<keyword evidence="4" id="KW-1185">Reference proteome</keyword>
<reference evidence="3 4" key="1">
    <citation type="submission" date="2018-07" db="EMBL/GenBank/DDBJ databases">
        <title>Genomic Encyclopedia of Type Strains, Phase IV (KMG-IV): sequencing the most valuable type-strain genomes for metagenomic binning, comparative biology and taxonomic classification.</title>
        <authorList>
            <person name="Goeker M."/>
        </authorList>
    </citation>
    <scope>NUCLEOTIDE SEQUENCE [LARGE SCALE GENOMIC DNA]</scope>
    <source>
        <strain evidence="3 4">DSM 21634</strain>
    </source>
</reference>
<dbReference type="EMBL" id="QPJK01000011">
    <property type="protein sequence ID" value="RCW66156.1"/>
    <property type="molecule type" value="Genomic_DNA"/>
</dbReference>
<feature type="signal peptide" evidence="2">
    <location>
        <begin position="1"/>
        <end position="23"/>
    </location>
</feature>
<sequence>MSRTRIAMLAIASLITLGTQAQAANEQPLTREQVRAEFVKARSEGALPPSGENGSISQVSSTPSKLSRAEVLRELAARGPFIDGEVGDPDVLRNAKSLRARAEVHAEAVALVRSGARLGGEQ</sequence>
<protein>
    <submittedName>
        <fullName evidence="3">Uncharacterized protein DUF4148</fullName>
    </submittedName>
</protein>
<dbReference type="Proteomes" id="UP000252884">
    <property type="component" value="Unassembled WGS sequence"/>
</dbReference>
<dbReference type="Pfam" id="PF13663">
    <property type="entry name" value="DUF4148"/>
    <property type="match status" value="1"/>
</dbReference>
<feature type="chain" id="PRO_5016893664" evidence="2">
    <location>
        <begin position="24"/>
        <end position="122"/>
    </location>
</feature>
<evidence type="ECO:0000256" key="1">
    <source>
        <dbReference type="SAM" id="MobiDB-lite"/>
    </source>
</evidence>
<organism evidence="3 4">
    <name type="scientific">Pseudorhodoferax soli</name>
    <dbReference type="NCBI Taxonomy" id="545864"/>
    <lineage>
        <taxon>Bacteria</taxon>
        <taxon>Pseudomonadati</taxon>
        <taxon>Pseudomonadota</taxon>
        <taxon>Betaproteobacteria</taxon>
        <taxon>Burkholderiales</taxon>
        <taxon>Comamonadaceae</taxon>
    </lineage>
</organism>
<feature type="compositionally biased region" description="Polar residues" evidence="1">
    <location>
        <begin position="52"/>
        <end position="64"/>
    </location>
</feature>
<evidence type="ECO:0000313" key="4">
    <source>
        <dbReference type="Proteomes" id="UP000252884"/>
    </source>
</evidence>
<proteinExistence type="predicted"/>
<evidence type="ECO:0000313" key="3">
    <source>
        <dbReference type="EMBL" id="RCW66156.1"/>
    </source>
</evidence>
<evidence type="ECO:0000256" key="2">
    <source>
        <dbReference type="SAM" id="SignalP"/>
    </source>
</evidence>
<dbReference type="InterPro" id="IPR025421">
    <property type="entry name" value="DUF4148"/>
</dbReference>
<comment type="caution">
    <text evidence="3">The sequence shown here is derived from an EMBL/GenBank/DDBJ whole genome shotgun (WGS) entry which is preliminary data.</text>
</comment>
<feature type="region of interest" description="Disordered" evidence="1">
    <location>
        <begin position="41"/>
        <end position="64"/>
    </location>
</feature>
<gene>
    <name evidence="3" type="ORF">DES41_111114</name>
</gene>